<dbReference type="OrthoDB" id="5199543at2759"/>
<dbReference type="InterPro" id="IPR019128">
    <property type="entry name" value="Dcc1"/>
</dbReference>
<protein>
    <recommendedName>
        <fullName evidence="2">Sister chromatid cohesion protein DCC1</fullName>
    </recommendedName>
</protein>
<dbReference type="EMBL" id="OU900099">
    <property type="protein sequence ID" value="CAG9863292.1"/>
    <property type="molecule type" value="Genomic_DNA"/>
</dbReference>
<dbReference type="GO" id="GO:0000785">
    <property type="term" value="C:chromatin"/>
    <property type="evidence" value="ECO:0007669"/>
    <property type="project" value="TreeGrafter"/>
</dbReference>
<gene>
    <name evidence="4" type="ORF">PHYEVI_LOCUS9588</name>
</gene>
<dbReference type="Proteomes" id="UP001153712">
    <property type="component" value="Chromosome 6"/>
</dbReference>
<evidence type="ECO:0000256" key="3">
    <source>
        <dbReference type="ARBA" id="ARBA00022705"/>
    </source>
</evidence>
<dbReference type="GO" id="GO:0000775">
    <property type="term" value="C:chromosome, centromeric region"/>
    <property type="evidence" value="ECO:0007669"/>
    <property type="project" value="TreeGrafter"/>
</dbReference>
<dbReference type="AlphaFoldDB" id="A0A9N9XSE2"/>
<evidence type="ECO:0000313" key="5">
    <source>
        <dbReference type="Proteomes" id="UP001153712"/>
    </source>
</evidence>
<evidence type="ECO:0000256" key="2">
    <source>
        <dbReference type="ARBA" id="ARBA00017682"/>
    </source>
</evidence>
<dbReference type="PANTHER" id="PTHR13395">
    <property type="entry name" value="SISTER CHROMATID COHESION PROTEIN DCC1-RELATED"/>
    <property type="match status" value="1"/>
</dbReference>
<organism evidence="4 5">
    <name type="scientific">Phyllotreta striolata</name>
    <name type="common">Striped flea beetle</name>
    <name type="synonym">Crioceris striolata</name>
    <dbReference type="NCBI Taxonomy" id="444603"/>
    <lineage>
        <taxon>Eukaryota</taxon>
        <taxon>Metazoa</taxon>
        <taxon>Ecdysozoa</taxon>
        <taxon>Arthropoda</taxon>
        <taxon>Hexapoda</taxon>
        <taxon>Insecta</taxon>
        <taxon>Pterygota</taxon>
        <taxon>Neoptera</taxon>
        <taxon>Endopterygota</taxon>
        <taxon>Coleoptera</taxon>
        <taxon>Polyphaga</taxon>
        <taxon>Cucujiformia</taxon>
        <taxon>Chrysomeloidea</taxon>
        <taxon>Chrysomelidae</taxon>
        <taxon>Galerucinae</taxon>
        <taxon>Alticini</taxon>
        <taxon>Phyllotreta</taxon>
    </lineage>
</organism>
<keyword evidence="5" id="KW-1185">Reference proteome</keyword>
<dbReference type="Pfam" id="PF09724">
    <property type="entry name" value="Dcc1"/>
    <property type="match status" value="1"/>
</dbReference>
<dbReference type="GO" id="GO:0034088">
    <property type="term" value="P:maintenance of mitotic sister chromatid cohesion"/>
    <property type="evidence" value="ECO:0007669"/>
    <property type="project" value="TreeGrafter"/>
</dbReference>
<evidence type="ECO:0000313" key="4">
    <source>
        <dbReference type="EMBL" id="CAG9863292.1"/>
    </source>
</evidence>
<dbReference type="GO" id="GO:0006260">
    <property type="term" value="P:DNA replication"/>
    <property type="evidence" value="ECO:0007669"/>
    <property type="project" value="UniProtKB-KW"/>
</dbReference>
<comment type="similarity">
    <text evidence="1">Belongs to the DCC1 family.</text>
</comment>
<name>A0A9N9XSE2_PHYSR</name>
<sequence>MEETKTRSLENIHEVLSLAKLNIEDMKQESQALFLSDNLYTQNYKLLELDPLLLNEISEGSTLHFKGEGNEEVVICSDSATFRVNRAENSNSMLLTNNLKFHNDLDDSKSAVSSVVIHGIFHDYLETSIGKPHLQKINDILKPSLYKGPEQEYEVNQESLLSSEELCSKIRASRKEISQALDSMPIIEIDNKIRLLDIDYHYRVLNYMLNLMEENSWEPDEVDFKETIDTLQDLVPKDILCKLFEKYTEESKEIDGTILYKYKDWEVCKFYAEFLLHQTDKFHLEEFLQAWHKSVPEGMVPDESMLNGIAIIDRKSTPNVIWAFKDSDLPENIDERFMILFETKEKWTVPEITPYIKPLATHKLDVNALLAKHARGSMENNVKYYSSKHGK</sequence>
<dbReference type="PANTHER" id="PTHR13395:SF6">
    <property type="entry name" value="SISTER CHROMATID COHESION PROTEIN DCC1"/>
    <property type="match status" value="1"/>
</dbReference>
<proteinExistence type="inferred from homology"/>
<accession>A0A9N9XSE2</accession>
<dbReference type="GO" id="GO:0031390">
    <property type="term" value="C:Ctf18 RFC-like complex"/>
    <property type="evidence" value="ECO:0007669"/>
    <property type="project" value="InterPro"/>
</dbReference>
<reference evidence="4" key="1">
    <citation type="submission" date="2022-01" db="EMBL/GenBank/DDBJ databases">
        <authorList>
            <person name="King R."/>
        </authorList>
    </citation>
    <scope>NUCLEOTIDE SEQUENCE</scope>
</reference>
<evidence type="ECO:0000256" key="1">
    <source>
        <dbReference type="ARBA" id="ARBA00007017"/>
    </source>
</evidence>
<keyword evidence="3" id="KW-0235">DNA replication</keyword>